<reference evidence="5 6" key="1">
    <citation type="submission" date="2017-03" db="EMBL/GenBank/DDBJ databases">
        <title>Genomes of endolithic fungi from Antarctica.</title>
        <authorList>
            <person name="Coleine C."/>
            <person name="Masonjones S."/>
            <person name="Stajich J.E."/>
        </authorList>
    </citation>
    <scope>NUCLEOTIDE SEQUENCE [LARGE SCALE GENOMIC DNA]</scope>
    <source>
        <strain evidence="5 6">CCFEE 6314</strain>
    </source>
</reference>
<dbReference type="InterPro" id="IPR040079">
    <property type="entry name" value="Glutathione_S-Trfase"/>
</dbReference>
<comment type="caution">
    <text evidence="5">The sequence shown here is derived from an EMBL/GenBank/DDBJ whole genome shotgun (WGS) entry which is preliminary data.</text>
</comment>
<dbReference type="Pfam" id="PF00043">
    <property type="entry name" value="GST_C"/>
    <property type="match status" value="1"/>
</dbReference>
<dbReference type="SFLD" id="SFLDG00358">
    <property type="entry name" value="Main_(cytGST)"/>
    <property type="match status" value="1"/>
</dbReference>
<dbReference type="InterPro" id="IPR010987">
    <property type="entry name" value="Glutathione-S-Trfase_C-like"/>
</dbReference>
<feature type="domain" description="GST C-terminal" evidence="4">
    <location>
        <begin position="99"/>
        <end position="247"/>
    </location>
</feature>
<evidence type="ECO:0000256" key="2">
    <source>
        <dbReference type="RuleBase" id="RU003494"/>
    </source>
</evidence>
<dbReference type="InterPro" id="IPR004046">
    <property type="entry name" value="GST_C"/>
</dbReference>
<dbReference type="Gene3D" id="1.20.1050.130">
    <property type="match status" value="1"/>
</dbReference>
<feature type="domain" description="GST N-terminal" evidence="3">
    <location>
        <begin position="5"/>
        <end position="91"/>
    </location>
</feature>
<evidence type="ECO:0000313" key="5">
    <source>
        <dbReference type="EMBL" id="RVX67694.1"/>
    </source>
</evidence>
<accession>A0A438MXM3</accession>
<dbReference type="SUPFAM" id="SSF52833">
    <property type="entry name" value="Thioredoxin-like"/>
    <property type="match status" value="1"/>
</dbReference>
<dbReference type="EMBL" id="NAJM01000045">
    <property type="protein sequence ID" value="RVX67694.1"/>
    <property type="molecule type" value="Genomic_DNA"/>
</dbReference>
<evidence type="ECO:0008006" key="7">
    <source>
        <dbReference type="Google" id="ProtNLM"/>
    </source>
</evidence>
<dbReference type="PANTHER" id="PTHR44051">
    <property type="entry name" value="GLUTATHIONE S-TRANSFERASE-RELATED"/>
    <property type="match status" value="1"/>
</dbReference>
<evidence type="ECO:0000259" key="3">
    <source>
        <dbReference type="PROSITE" id="PS50404"/>
    </source>
</evidence>
<comment type="similarity">
    <text evidence="1 2">Belongs to the GST superfamily.</text>
</comment>
<dbReference type="Pfam" id="PF02798">
    <property type="entry name" value="GST_N"/>
    <property type="match status" value="1"/>
</dbReference>
<dbReference type="InterPro" id="IPR004045">
    <property type="entry name" value="Glutathione_S-Trfase_N"/>
</dbReference>
<evidence type="ECO:0000313" key="6">
    <source>
        <dbReference type="Proteomes" id="UP000288859"/>
    </source>
</evidence>
<dbReference type="VEuPathDB" id="FungiDB:PV10_02886"/>
<organism evidence="5 6">
    <name type="scientific">Exophiala mesophila</name>
    <name type="common">Black yeast-like fungus</name>
    <dbReference type="NCBI Taxonomy" id="212818"/>
    <lineage>
        <taxon>Eukaryota</taxon>
        <taxon>Fungi</taxon>
        <taxon>Dikarya</taxon>
        <taxon>Ascomycota</taxon>
        <taxon>Pezizomycotina</taxon>
        <taxon>Eurotiomycetes</taxon>
        <taxon>Chaetothyriomycetidae</taxon>
        <taxon>Chaetothyriales</taxon>
        <taxon>Herpotrichiellaceae</taxon>
        <taxon>Exophiala</taxon>
    </lineage>
</organism>
<dbReference type="InterPro" id="IPR036249">
    <property type="entry name" value="Thioredoxin-like_sf"/>
</dbReference>
<dbReference type="OrthoDB" id="422574at2759"/>
<dbReference type="InterPro" id="IPR036282">
    <property type="entry name" value="Glutathione-S-Trfase_C_sf"/>
</dbReference>
<name>A0A438MXM3_EXOME</name>
<dbReference type="PANTHER" id="PTHR44051:SF3">
    <property type="entry name" value="TRANSCRIPTIONAL REGULATOR URE2"/>
    <property type="match status" value="1"/>
</dbReference>
<dbReference type="SFLD" id="SFLDS00019">
    <property type="entry name" value="Glutathione_Transferase_(cytos"/>
    <property type="match status" value="1"/>
</dbReference>
<dbReference type="AlphaFoldDB" id="A0A438MXM3"/>
<proteinExistence type="inferred from homology"/>
<gene>
    <name evidence="5" type="ORF">B0A52_07817</name>
</gene>
<dbReference type="PROSITE" id="PS50405">
    <property type="entry name" value="GST_CTER"/>
    <property type="match status" value="1"/>
</dbReference>
<protein>
    <recommendedName>
        <fullName evidence="7">GST N-terminal domain-containing protein</fullName>
    </recommendedName>
</protein>
<sequence length="268" mass="30302">MSSLKPLLLHAHPTAPNPVKVAIALEILQIPYIVKIWEFNDGDRKGVKGSDFIQINPNGRVPALEDPNTDVTSWESGAILNYLKRQYDTDNVLGAVDSSEQAKADLEAWEYLLVTTLGPFTGQVVWFKSVPICCVKRDLPRSLTTVRYYHQPKNDDAAARYIKQVYRVYGVVEAQLKRSGGETILPGKFTTADIHYIPWMRSSAYIGLSLAEYPLLERWTKIMFDKPEVKRALQRIHDATAEQEPEAAERGLKPDLNLMRQTGAQEVY</sequence>
<dbReference type="Proteomes" id="UP000288859">
    <property type="component" value="Unassembled WGS sequence"/>
</dbReference>
<dbReference type="SUPFAM" id="SSF47616">
    <property type="entry name" value="GST C-terminal domain-like"/>
    <property type="match status" value="1"/>
</dbReference>
<evidence type="ECO:0000259" key="4">
    <source>
        <dbReference type="PROSITE" id="PS50405"/>
    </source>
</evidence>
<dbReference type="PROSITE" id="PS50404">
    <property type="entry name" value="GST_NTER"/>
    <property type="match status" value="1"/>
</dbReference>
<evidence type="ECO:0000256" key="1">
    <source>
        <dbReference type="ARBA" id="ARBA00007409"/>
    </source>
</evidence>